<dbReference type="SMART" id="SM00448">
    <property type="entry name" value="REC"/>
    <property type="match status" value="1"/>
</dbReference>
<dbReference type="PROSITE" id="PS50112">
    <property type="entry name" value="PAS"/>
    <property type="match status" value="2"/>
</dbReference>
<evidence type="ECO:0000256" key="13">
    <source>
        <dbReference type="ARBA" id="ARBA00023012"/>
    </source>
</evidence>
<evidence type="ECO:0000259" key="18">
    <source>
        <dbReference type="PROSITE" id="PS50110"/>
    </source>
</evidence>
<evidence type="ECO:0000256" key="12">
    <source>
        <dbReference type="ARBA" id="ARBA00022989"/>
    </source>
</evidence>
<dbReference type="NCBIfam" id="TIGR00229">
    <property type="entry name" value="sensory_box"/>
    <property type="match status" value="2"/>
</dbReference>
<dbReference type="Pfam" id="PF00989">
    <property type="entry name" value="PAS"/>
    <property type="match status" value="1"/>
</dbReference>
<feature type="modified residue" description="Phosphohistidine" evidence="15">
    <location>
        <position position="991"/>
    </location>
</feature>
<reference evidence="23 24" key="1">
    <citation type="submission" date="2017-12" db="EMBL/GenBank/DDBJ databases">
        <title>The genome sequence of Caulobacter flavus CGMCC1 15093.</title>
        <authorList>
            <person name="Gao J."/>
            <person name="Mao X."/>
            <person name="Sun J."/>
        </authorList>
    </citation>
    <scope>NUCLEOTIDE SEQUENCE [LARGE SCALE GENOMIC DNA]</scope>
    <source>
        <strain evidence="23 24">CGMCC1 15093</strain>
    </source>
</reference>
<dbReference type="InterPro" id="IPR003661">
    <property type="entry name" value="HisK_dim/P_dom"/>
</dbReference>
<dbReference type="SUPFAM" id="SSF47226">
    <property type="entry name" value="Histidine-containing phosphotransfer domain, HPT domain"/>
    <property type="match status" value="1"/>
</dbReference>
<dbReference type="EMBL" id="PJRQ01000029">
    <property type="protein sequence ID" value="PLR13308.1"/>
    <property type="molecule type" value="Genomic_DNA"/>
</dbReference>
<dbReference type="Gene3D" id="3.40.50.2300">
    <property type="match status" value="1"/>
</dbReference>
<evidence type="ECO:0000256" key="14">
    <source>
        <dbReference type="ARBA" id="ARBA00023136"/>
    </source>
</evidence>
<dbReference type="FunFam" id="1.10.287.130:FF:000004">
    <property type="entry name" value="Ethylene receptor 1"/>
    <property type="match status" value="1"/>
</dbReference>
<dbReference type="PROSITE" id="PS50113">
    <property type="entry name" value="PAC"/>
    <property type="match status" value="3"/>
</dbReference>
<feature type="domain" description="Histidine kinase" evidence="17">
    <location>
        <begin position="574"/>
        <end position="794"/>
    </location>
</feature>
<dbReference type="Pfam" id="PF02518">
    <property type="entry name" value="HATPase_c"/>
    <property type="match status" value="1"/>
</dbReference>
<evidence type="ECO:0000256" key="16">
    <source>
        <dbReference type="PROSITE-ProRule" id="PRU00169"/>
    </source>
</evidence>
<name>A0A2N5CS61_9CAUL</name>
<dbReference type="FunFam" id="3.30.565.10:FF:000010">
    <property type="entry name" value="Sensor histidine kinase RcsC"/>
    <property type="match status" value="1"/>
</dbReference>
<keyword evidence="6 16" id="KW-0597">Phosphoprotein</keyword>
<dbReference type="GO" id="GO:0006355">
    <property type="term" value="P:regulation of DNA-templated transcription"/>
    <property type="evidence" value="ECO:0007669"/>
    <property type="project" value="InterPro"/>
</dbReference>
<dbReference type="InterPro" id="IPR003594">
    <property type="entry name" value="HATPase_dom"/>
</dbReference>
<evidence type="ECO:0000256" key="9">
    <source>
        <dbReference type="ARBA" id="ARBA00022741"/>
    </source>
</evidence>
<evidence type="ECO:0000256" key="5">
    <source>
        <dbReference type="ARBA" id="ARBA00022519"/>
    </source>
</evidence>
<feature type="domain" description="PAC" evidence="20">
    <location>
        <begin position="372"/>
        <end position="422"/>
    </location>
</feature>
<feature type="domain" description="PAC" evidence="20">
    <location>
        <begin position="241"/>
        <end position="293"/>
    </location>
</feature>
<evidence type="ECO:0000256" key="3">
    <source>
        <dbReference type="ARBA" id="ARBA00012438"/>
    </source>
</evidence>
<proteinExistence type="predicted"/>
<dbReference type="CDD" id="cd17546">
    <property type="entry name" value="REC_hyHK_CKI1_RcsC-like"/>
    <property type="match status" value="1"/>
</dbReference>
<dbReference type="InterPro" id="IPR011006">
    <property type="entry name" value="CheY-like_superfamily"/>
</dbReference>
<dbReference type="Pfam" id="PF01627">
    <property type="entry name" value="Hpt"/>
    <property type="match status" value="1"/>
</dbReference>
<dbReference type="CDD" id="cd00088">
    <property type="entry name" value="HPT"/>
    <property type="match status" value="1"/>
</dbReference>
<evidence type="ECO:0000256" key="11">
    <source>
        <dbReference type="ARBA" id="ARBA00022840"/>
    </source>
</evidence>
<evidence type="ECO:0000256" key="8">
    <source>
        <dbReference type="ARBA" id="ARBA00022692"/>
    </source>
</evidence>
<dbReference type="Pfam" id="PF00072">
    <property type="entry name" value="Response_reg"/>
    <property type="match status" value="1"/>
</dbReference>
<dbReference type="InterPro" id="IPR001789">
    <property type="entry name" value="Sig_transdc_resp-reg_receiver"/>
</dbReference>
<dbReference type="InterPro" id="IPR004358">
    <property type="entry name" value="Sig_transdc_His_kin-like_C"/>
</dbReference>
<dbReference type="SMART" id="SM00091">
    <property type="entry name" value="PAS"/>
    <property type="match status" value="3"/>
</dbReference>
<dbReference type="OrthoDB" id="9801651at2"/>
<dbReference type="Gene3D" id="1.20.120.160">
    <property type="entry name" value="HPT domain"/>
    <property type="match status" value="1"/>
</dbReference>
<evidence type="ECO:0000313" key="25">
    <source>
        <dbReference type="Proteomes" id="UP000281192"/>
    </source>
</evidence>
<dbReference type="PRINTS" id="PR00344">
    <property type="entry name" value="BCTRLSENSOR"/>
</dbReference>
<dbReference type="EC" id="2.7.13.3" evidence="3"/>
<keyword evidence="25" id="KW-1185">Reference proteome</keyword>
<evidence type="ECO:0000256" key="6">
    <source>
        <dbReference type="ARBA" id="ARBA00022553"/>
    </source>
</evidence>
<dbReference type="CDD" id="cd00130">
    <property type="entry name" value="PAS"/>
    <property type="match status" value="3"/>
</dbReference>
<dbReference type="SMART" id="SM00065">
    <property type="entry name" value="GAF"/>
    <property type="match status" value="1"/>
</dbReference>
<dbReference type="EMBL" id="CP026100">
    <property type="protein sequence ID" value="AYV49105.1"/>
    <property type="molecule type" value="Genomic_DNA"/>
</dbReference>
<keyword evidence="5" id="KW-0997">Cell inner membrane</keyword>
<keyword evidence="14" id="KW-0472">Membrane</keyword>
<keyword evidence="9" id="KW-0547">Nucleotide-binding</keyword>
<reference evidence="22 25" key="2">
    <citation type="submission" date="2018-01" db="EMBL/GenBank/DDBJ databases">
        <title>Complete genome sequence of Caulobacter flavus RHGG3.</title>
        <authorList>
            <person name="Yang E."/>
        </authorList>
    </citation>
    <scope>NUCLEOTIDE SEQUENCE [LARGE SCALE GENOMIC DNA]</scope>
    <source>
        <strain evidence="22 25">RHGG3</strain>
    </source>
</reference>
<dbReference type="InterPro" id="IPR000700">
    <property type="entry name" value="PAS-assoc_C"/>
</dbReference>
<dbReference type="CDD" id="cd00082">
    <property type="entry name" value="HisKA"/>
    <property type="match status" value="1"/>
</dbReference>
<dbReference type="Pfam" id="PF08447">
    <property type="entry name" value="PAS_3"/>
    <property type="match status" value="2"/>
</dbReference>
<dbReference type="PROSITE" id="PS50110">
    <property type="entry name" value="RESPONSE_REGULATORY"/>
    <property type="match status" value="1"/>
</dbReference>
<dbReference type="InterPro" id="IPR005467">
    <property type="entry name" value="His_kinase_dom"/>
</dbReference>
<feature type="domain" description="PAS" evidence="19">
    <location>
        <begin position="416"/>
        <end position="486"/>
    </location>
</feature>
<feature type="domain" description="HPt" evidence="21">
    <location>
        <begin position="952"/>
        <end position="1043"/>
    </location>
</feature>
<accession>A0A2N5CS61</accession>
<feature type="modified residue" description="4-aspartylphosphate" evidence="16">
    <location>
        <position position="865"/>
    </location>
</feature>
<dbReference type="GO" id="GO:0005886">
    <property type="term" value="C:plasma membrane"/>
    <property type="evidence" value="ECO:0007669"/>
    <property type="project" value="UniProtKB-SubCell"/>
</dbReference>
<evidence type="ECO:0000256" key="2">
    <source>
        <dbReference type="ARBA" id="ARBA00004429"/>
    </source>
</evidence>
<feature type="domain" description="Response regulatory" evidence="18">
    <location>
        <begin position="816"/>
        <end position="931"/>
    </location>
</feature>
<evidence type="ECO:0000313" key="24">
    <source>
        <dbReference type="Proteomes" id="UP000234483"/>
    </source>
</evidence>
<feature type="domain" description="PAS" evidence="19">
    <location>
        <begin position="294"/>
        <end position="365"/>
    </location>
</feature>
<evidence type="ECO:0000256" key="1">
    <source>
        <dbReference type="ARBA" id="ARBA00000085"/>
    </source>
</evidence>
<dbReference type="SUPFAM" id="SSF55874">
    <property type="entry name" value="ATPase domain of HSP90 chaperone/DNA topoisomerase II/histidine kinase"/>
    <property type="match status" value="1"/>
</dbReference>
<dbReference type="InterPro" id="IPR013767">
    <property type="entry name" value="PAS_fold"/>
</dbReference>
<dbReference type="PANTHER" id="PTHR43047:SF78">
    <property type="entry name" value="SENSORY_REGULATORY PROTEIN RPFC"/>
    <property type="match status" value="1"/>
</dbReference>
<evidence type="ECO:0000259" key="21">
    <source>
        <dbReference type="PROSITE" id="PS50894"/>
    </source>
</evidence>
<dbReference type="InterPro" id="IPR035965">
    <property type="entry name" value="PAS-like_dom_sf"/>
</dbReference>
<dbReference type="SMART" id="SM00387">
    <property type="entry name" value="HATPase_c"/>
    <property type="match status" value="1"/>
</dbReference>
<dbReference type="Gene3D" id="3.30.450.40">
    <property type="match status" value="1"/>
</dbReference>
<keyword evidence="12" id="KW-1133">Transmembrane helix</keyword>
<dbReference type="Pfam" id="PF00512">
    <property type="entry name" value="HisKA"/>
    <property type="match status" value="1"/>
</dbReference>
<gene>
    <name evidence="22" type="ORF">C1707_24190</name>
    <name evidence="23" type="ORF">CFHF_14060</name>
</gene>
<keyword evidence="13" id="KW-0902">Two-component regulatory system</keyword>
<keyword evidence="8" id="KW-0812">Transmembrane</keyword>
<dbReference type="PANTHER" id="PTHR43047">
    <property type="entry name" value="TWO-COMPONENT HISTIDINE PROTEIN KINASE"/>
    <property type="match status" value="1"/>
</dbReference>
<dbReference type="SMART" id="SM00388">
    <property type="entry name" value="HisKA"/>
    <property type="match status" value="1"/>
</dbReference>
<dbReference type="Gene3D" id="2.10.70.100">
    <property type="match status" value="1"/>
</dbReference>
<dbReference type="InterPro" id="IPR036641">
    <property type="entry name" value="HPT_dom_sf"/>
</dbReference>
<dbReference type="InterPro" id="IPR003018">
    <property type="entry name" value="GAF"/>
</dbReference>
<keyword evidence="11" id="KW-0067">ATP-binding</keyword>
<dbReference type="InterPro" id="IPR013655">
    <property type="entry name" value="PAS_fold_3"/>
</dbReference>
<dbReference type="Gene3D" id="3.30.450.20">
    <property type="entry name" value="PAS domain"/>
    <property type="match status" value="3"/>
</dbReference>
<dbReference type="SUPFAM" id="SSF47384">
    <property type="entry name" value="Homodimeric domain of signal transducing histidine kinase"/>
    <property type="match status" value="1"/>
</dbReference>
<dbReference type="PROSITE" id="PS50109">
    <property type="entry name" value="HIS_KIN"/>
    <property type="match status" value="1"/>
</dbReference>
<keyword evidence="4" id="KW-1003">Cell membrane</keyword>
<dbReference type="InterPro" id="IPR008207">
    <property type="entry name" value="Sig_transdc_His_kin_Hpt_dom"/>
</dbReference>
<dbReference type="PROSITE" id="PS50894">
    <property type="entry name" value="HPT"/>
    <property type="match status" value="1"/>
</dbReference>
<evidence type="ECO:0000256" key="7">
    <source>
        <dbReference type="ARBA" id="ARBA00022679"/>
    </source>
</evidence>
<dbReference type="InterPro" id="IPR001610">
    <property type="entry name" value="PAC"/>
</dbReference>
<dbReference type="Pfam" id="PF01590">
    <property type="entry name" value="GAF"/>
    <property type="match status" value="1"/>
</dbReference>
<dbReference type="GO" id="GO:0000155">
    <property type="term" value="F:phosphorelay sensor kinase activity"/>
    <property type="evidence" value="ECO:0007669"/>
    <property type="project" value="InterPro"/>
</dbReference>
<dbReference type="SUPFAM" id="SSF55781">
    <property type="entry name" value="GAF domain-like"/>
    <property type="match status" value="1"/>
</dbReference>
<evidence type="ECO:0000259" key="17">
    <source>
        <dbReference type="PROSITE" id="PS50109"/>
    </source>
</evidence>
<dbReference type="SUPFAM" id="SSF55785">
    <property type="entry name" value="PYP-like sensor domain (PAS domain)"/>
    <property type="match status" value="3"/>
</dbReference>
<dbReference type="CDD" id="cd16922">
    <property type="entry name" value="HATPase_EvgS-ArcB-TorS-like"/>
    <property type="match status" value="1"/>
</dbReference>
<evidence type="ECO:0000313" key="23">
    <source>
        <dbReference type="EMBL" id="PLR13308.1"/>
    </source>
</evidence>
<evidence type="ECO:0000259" key="20">
    <source>
        <dbReference type="PROSITE" id="PS50113"/>
    </source>
</evidence>
<dbReference type="SMART" id="SM00086">
    <property type="entry name" value="PAC"/>
    <property type="match status" value="3"/>
</dbReference>
<sequence>MLENDRLAALASYRILDTAPEPAFDRLTDFAAELFDAPIALISLVDEHRQWFKSRYGLAAASTPREMAFCAHALRQEPHSVMVVENAAADPRFAANPLVTGAPDIRFYAGAVLSDRDGHNLGTLCVIDTAPRPRPSEDDLDRLRMLADAVVARMEKGRAERQMVEQRRMLAMTEAISGVGHWRCDLVNQTITWSDEVYRIYGRDPATFTPTFENWLEMYHPDDRAAAAARAREVVVERAVLEHELRLLRADGSVRQGHSRATCELDEDGRVIAVFGVLRDITDERALRRKLEASEARARRVIADAYQAIVTMDEAGVVTDWNRFAERTFGWTAGEAQGRRLSDLIIPPEMRAAHDDGLTRFLATGRGAVLDQRIEISARRRNGETFPVELAISAARSADGWQFTALMHDISARKAQMEEFETAFHHASVGMALVTLDGAFNKINAAFCDIVGYDEAEMLVTDFQTITYPADLDKDLALLGQLLAGEIASYGMDKRYIHKEGRIVWVHLSVSLVRAPDGAPKHFIAQVQDQTARVEAQEALEHQTLQLAAMATQLASARDAAEEANHAKAEFLANMSHELRTPLNGVIGFSRLLAESPNLAAEDRRRAERVRGAGEALNALINDILDFSKLEARAVTLESAPFALKEMLVETTAMVEPQADEHQVDLRMVGDLDGWYVGDRHRLRQILLNLLSNAVKFTRHGAVTTQVEILARTEGHASLRISVVDQGVGIAPDKIDRLFKRFSQTDSSITRTFGGTGLGLAISRELVELMDGRIWVESQLGEGSTFAFEITLPLAQAPTAVAPVEASGRAAFPGRRILLVDDVELNRELFSELLGRRGCVVETADDGAQAVKALERAAFDLVLMDVHMPVVDGLTATREIRRRGLTAAPIVALTASGAPQQIAACLDAGMVGHLLKPLGERDLDQALALHLANAAAVAAPSDAADDEAAARDALAAAMGAARIARLAGMLRQQLVERFLDETPEALREDAHRLAGSAGILGFMRLSRAAAELETACLDQRPLAAPLERLRASVRRAVADLDAWIEDLSRQAA</sequence>
<comment type="subcellular location">
    <subcellularLocation>
        <location evidence="2">Cell inner membrane</location>
        <topology evidence="2">Multi-pass membrane protein</topology>
    </subcellularLocation>
</comment>
<evidence type="ECO:0000259" key="19">
    <source>
        <dbReference type="PROSITE" id="PS50112"/>
    </source>
</evidence>
<dbReference type="Proteomes" id="UP000234483">
    <property type="component" value="Unassembled WGS sequence"/>
</dbReference>
<dbReference type="Proteomes" id="UP000281192">
    <property type="component" value="Chromosome"/>
</dbReference>
<dbReference type="InterPro" id="IPR000014">
    <property type="entry name" value="PAS"/>
</dbReference>
<dbReference type="InterPro" id="IPR036097">
    <property type="entry name" value="HisK_dim/P_sf"/>
</dbReference>
<feature type="domain" description="PAC" evidence="20">
    <location>
        <begin position="490"/>
        <end position="542"/>
    </location>
</feature>
<evidence type="ECO:0000256" key="10">
    <source>
        <dbReference type="ARBA" id="ARBA00022777"/>
    </source>
</evidence>
<comment type="catalytic activity">
    <reaction evidence="1">
        <text>ATP + protein L-histidine = ADP + protein N-phospho-L-histidine.</text>
        <dbReference type="EC" id="2.7.13.3"/>
    </reaction>
</comment>
<dbReference type="GO" id="GO:0005524">
    <property type="term" value="F:ATP binding"/>
    <property type="evidence" value="ECO:0007669"/>
    <property type="project" value="UniProtKB-KW"/>
</dbReference>
<dbReference type="Gene3D" id="1.10.287.130">
    <property type="match status" value="1"/>
</dbReference>
<evidence type="ECO:0000313" key="22">
    <source>
        <dbReference type="EMBL" id="AYV49105.1"/>
    </source>
</evidence>
<dbReference type="RefSeq" id="WP_101713629.1">
    <property type="nucleotide sequence ID" value="NZ_CP026100.1"/>
</dbReference>
<organism evidence="23 24">
    <name type="scientific">Caulobacter flavus</name>
    <dbReference type="NCBI Taxonomy" id="1679497"/>
    <lineage>
        <taxon>Bacteria</taxon>
        <taxon>Pseudomonadati</taxon>
        <taxon>Pseudomonadota</taxon>
        <taxon>Alphaproteobacteria</taxon>
        <taxon>Caulobacterales</taxon>
        <taxon>Caulobacteraceae</taxon>
        <taxon>Caulobacter</taxon>
    </lineage>
</organism>
<dbReference type="AlphaFoldDB" id="A0A2N5CS61"/>
<keyword evidence="10" id="KW-0418">Kinase</keyword>
<evidence type="ECO:0000256" key="4">
    <source>
        <dbReference type="ARBA" id="ARBA00022475"/>
    </source>
</evidence>
<dbReference type="Gene3D" id="3.30.565.10">
    <property type="entry name" value="Histidine kinase-like ATPase, C-terminal domain"/>
    <property type="match status" value="1"/>
</dbReference>
<dbReference type="InterPro" id="IPR036890">
    <property type="entry name" value="HATPase_C_sf"/>
</dbReference>
<keyword evidence="7" id="KW-0808">Transferase</keyword>
<dbReference type="KEGG" id="cfh:C1707_24190"/>
<dbReference type="SUPFAM" id="SSF52172">
    <property type="entry name" value="CheY-like"/>
    <property type="match status" value="1"/>
</dbReference>
<evidence type="ECO:0000256" key="15">
    <source>
        <dbReference type="PROSITE-ProRule" id="PRU00110"/>
    </source>
</evidence>
<dbReference type="InterPro" id="IPR029016">
    <property type="entry name" value="GAF-like_dom_sf"/>
</dbReference>
<protein>
    <recommendedName>
        <fullName evidence="3">histidine kinase</fullName>
        <ecNumber evidence="3">2.7.13.3</ecNumber>
    </recommendedName>
</protein>